<evidence type="ECO:0000256" key="11">
    <source>
        <dbReference type="RuleBase" id="RU361123"/>
    </source>
</evidence>
<evidence type="ECO:0000256" key="3">
    <source>
        <dbReference type="ARBA" id="ARBA00005220"/>
    </source>
</evidence>
<keyword evidence="6" id="KW-0134">Cell wall</keyword>
<keyword evidence="10 11" id="KW-0456">Lyase</keyword>
<keyword evidence="6" id="KW-0964">Secreted</keyword>
<reference evidence="13 14" key="1">
    <citation type="submission" date="2024-03" db="EMBL/GenBank/DDBJ databases">
        <authorList>
            <person name="Martinez-Hernandez J."/>
        </authorList>
    </citation>
    <scope>NUCLEOTIDE SEQUENCE [LARGE SCALE GENOMIC DNA]</scope>
</reference>
<evidence type="ECO:0000313" key="14">
    <source>
        <dbReference type="Proteomes" id="UP001497480"/>
    </source>
</evidence>
<evidence type="ECO:0000256" key="4">
    <source>
        <dbReference type="ARBA" id="ARBA00010980"/>
    </source>
</evidence>
<comment type="caution">
    <text evidence="13">The sequence shown here is derived from an EMBL/GenBank/DDBJ whole genome shotgun (WGS) entry which is preliminary data.</text>
</comment>
<dbReference type="Gene3D" id="2.160.20.10">
    <property type="entry name" value="Single-stranded right-handed beta-helix, Pectin lyase-like"/>
    <property type="match status" value="2"/>
</dbReference>
<evidence type="ECO:0000256" key="9">
    <source>
        <dbReference type="ARBA" id="ARBA00022837"/>
    </source>
</evidence>
<dbReference type="PANTHER" id="PTHR31683:SF184">
    <property type="entry name" value="PECTATE LYASE"/>
    <property type="match status" value="1"/>
</dbReference>
<proteinExistence type="inferred from homology"/>
<dbReference type="SUPFAM" id="SSF51126">
    <property type="entry name" value="Pectin lyase-like"/>
    <property type="match status" value="1"/>
</dbReference>
<dbReference type="GO" id="GO:0030570">
    <property type="term" value="F:pectate lyase activity"/>
    <property type="evidence" value="ECO:0007669"/>
    <property type="project" value="UniProtKB-EC"/>
</dbReference>
<dbReference type="EMBL" id="CAXHTB010000012">
    <property type="protein sequence ID" value="CAL0317207.1"/>
    <property type="molecule type" value="Genomic_DNA"/>
</dbReference>
<evidence type="ECO:0000256" key="10">
    <source>
        <dbReference type="ARBA" id="ARBA00023239"/>
    </source>
</evidence>
<dbReference type="InterPro" id="IPR002022">
    <property type="entry name" value="Pec_lyase"/>
</dbReference>
<comment type="catalytic activity">
    <reaction evidence="1 11">
        <text>Eliminative cleavage of (1-&gt;4)-alpha-D-galacturonan to give oligosaccharides with 4-deoxy-alpha-D-galact-4-enuronosyl groups at their non-reducing ends.</text>
        <dbReference type="EC" id="4.2.2.2"/>
    </reaction>
</comment>
<evidence type="ECO:0000256" key="5">
    <source>
        <dbReference type="ARBA" id="ARBA00012272"/>
    </source>
</evidence>
<keyword evidence="8" id="KW-0732">Signal</keyword>
<dbReference type="InterPro" id="IPR012334">
    <property type="entry name" value="Pectin_lyas_fold"/>
</dbReference>
<evidence type="ECO:0000256" key="7">
    <source>
        <dbReference type="ARBA" id="ARBA00022723"/>
    </source>
</evidence>
<dbReference type="SMART" id="SM00656">
    <property type="entry name" value="Amb_all"/>
    <property type="match status" value="1"/>
</dbReference>
<dbReference type="GO" id="GO:0046872">
    <property type="term" value="F:metal ion binding"/>
    <property type="evidence" value="ECO:0007669"/>
    <property type="project" value="UniProtKB-KW"/>
</dbReference>
<sequence length="335" mass="37589">MEEYELELTNSTTRRVLRQGKRARGPCQATNPIDRCWRCRKNWANDRFRLARCSKGFGRRATGGLGGPIYVVTDPSDRELVNPIPGTLRYAVTRKGPLWIIFKTSMVITLQQELMISSDKTIDGRGVNVQIKGGAGLTMQFVNNVIVHNLRISKIVAKSGGTIRDSFDHYGFRTRSDGDAVMLLGASDSFSGDKIMQVTVAFNHFGQGLIQRMPRVRWGFVHVVNNDYTHWIMYAIGGSSGPTVLSQGNRFIAPNNAAAKEITHRDYAAESVWKNWQWSSVQDHYMNGAKFVESGKHATNLPYKKQFIMKPRPGIYANRLTRWAGALPCYAGLPC</sequence>
<gene>
    <name evidence="13" type="ORF">LLUT_LOCUS18267</name>
</gene>
<evidence type="ECO:0000259" key="12">
    <source>
        <dbReference type="SMART" id="SM00656"/>
    </source>
</evidence>
<protein>
    <recommendedName>
        <fullName evidence="5 11">Pectate lyase</fullName>
        <ecNumber evidence="5 11">4.2.2.2</ecNumber>
    </recommendedName>
</protein>
<keyword evidence="7 11" id="KW-0479">Metal-binding</keyword>
<dbReference type="PRINTS" id="PR00807">
    <property type="entry name" value="AMBALLERGEN"/>
</dbReference>
<dbReference type="EC" id="4.2.2.2" evidence="5 11"/>
<organism evidence="13 14">
    <name type="scientific">Lupinus luteus</name>
    <name type="common">European yellow lupine</name>
    <dbReference type="NCBI Taxonomy" id="3873"/>
    <lineage>
        <taxon>Eukaryota</taxon>
        <taxon>Viridiplantae</taxon>
        <taxon>Streptophyta</taxon>
        <taxon>Embryophyta</taxon>
        <taxon>Tracheophyta</taxon>
        <taxon>Spermatophyta</taxon>
        <taxon>Magnoliopsida</taxon>
        <taxon>eudicotyledons</taxon>
        <taxon>Gunneridae</taxon>
        <taxon>Pentapetalae</taxon>
        <taxon>rosids</taxon>
        <taxon>fabids</taxon>
        <taxon>Fabales</taxon>
        <taxon>Fabaceae</taxon>
        <taxon>Papilionoideae</taxon>
        <taxon>50 kb inversion clade</taxon>
        <taxon>genistoids sensu lato</taxon>
        <taxon>core genistoids</taxon>
        <taxon>Genisteae</taxon>
        <taxon>Lupinus</taxon>
    </lineage>
</organism>
<dbReference type="InterPro" id="IPR018082">
    <property type="entry name" value="AmbAllergen"/>
</dbReference>
<feature type="domain" description="Pectate lyase" evidence="12">
    <location>
        <begin position="105"/>
        <end position="257"/>
    </location>
</feature>
<accession>A0AAV1X6J8</accession>
<keyword evidence="9 11" id="KW-0106">Calcium</keyword>
<comment type="pathway">
    <text evidence="3 11">Glycan metabolism; pectin degradation; 2-dehydro-3-deoxy-D-gluconate from pectin: step 2/5.</text>
</comment>
<evidence type="ECO:0000256" key="8">
    <source>
        <dbReference type="ARBA" id="ARBA00022729"/>
    </source>
</evidence>
<evidence type="ECO:0000313" key="13">
    <source>
        <dbReference type="EMBL" id="CAL0317207.1"/>
    </source>
</evidence>
<name>A0AAV1X6J8_LUPLU</name>
<evidence type="ECO:0000256" key="6">
    <source>
        <dbReference type="ARBA" id="ARBA00022512"/>
    </source>
</evidence>
<evidence type="ECO:0000256" key="2">
    <source>
        <dbReference type="ARBA" id="ARBA00004191"/>
    </source>
</evidence>
<keyword evidence="14" id="KW-1185">Reference proteome</keyword>
<dbReference type="PANTHER" id="PTHR31683">
    <property type="entry name" value="PECTATE LYASE 18-RELATED"/>
    <property type="match status" value="1"/>
</dbReference>
<evidence type="ECO:0000256" key="1">
    <source>
        <dbReference type="ARBA" id="ARBA00000695"/>
    </source>
</evidence>
<dbReference type="AlphaFoldDB" id="A0AAV1X6J8"/>
<dbReference type="InterPro" id="IPR045032">
    <property type="entry name" value="PEL"/>
</dbReference>
<dbReference type="Pfam" id="PF00544">
    <property type="entry name" value="Pectate_lyase_4"/>
    <property type="match status" value="1"/>
</dbReference>
<comment type="cofactor">
    <cofactor evidence="11">
        <name>Ca(2+)</name>
        <dbReference type="ChEBI" id="CHEBI:29108"/>
    </cofactor>
    <text evidence="11">Binds 1 Ca(2+) ion. Required for its activity.</text>
</comment>
<comment type="subcellular location">
    <subcellularLocation>
        <location evidence="2">Secreted</location>
        <location evidence="2">Cell wall</location>
    </subcellularLocation>
</comment>
<dbReference type="Proteomes" id="UP001497480">
    <property type="component" value="Unassembled WGS sequence"/>
</dbReference>
<dbReference type="InterPro" id="IPR011050">
    <property type="entry name" value="Pectin_lyase_fold/virulence"/>
</dbReference>
<comment type="similarity">
    <text evidence="4 11">Belongs to the polysaccharide lyase 1 family.</text>
</comment>